<dbReference type="PROSITE" id="PS00028">
    <property type="entry name" value="ZINC_FINGER_C2H2_1"/>
    <property type="match status" value="2"/>
</dbReference>
<dbReference type="GO" id="GO:0000981">
    <property type="term" value="F:DNA-binding transcription factor activity, RNA polymerase II-specific"/>
    <property type="evidence" value="ECO:0007669"/>
    <property type="project" value="TreeGrafter"/>
</dbReference>
<evidence type="ECO:0000313" key="7">
    <source>
        <dbReference type="EMBL" id="OMJ92029.1"/>
    </source>
</evidence>
<keyword evidence="3 5" id="KW-0863">Zinc-finger</keyword>
<keyword evidence="1" id="KW-0479">Metal-binding</keyword>
<comment type="caution">
    <text evidence="7">The sequence shown here is derived from an EMBL/GenBank/DDBJ whole genome shotgun (WGS) entry which is preliminary data.</text>
</comment>
<organism evidence="7 8">
    <name type="scientific">Stentor coeruleus</name>
    <dbReference type="NCBI Taxonomy" id="5963"/>
    <lineage>
        <taxon>Eukaryota</taxon>
        <taxon>Sar</taxon>
        <taxon>Alveolata</taxon>
        <taxon>Ciliophora</taxon>
        <taxon>Postciliodesmatophora</taxon>
        <taxon>Heterotrichea</taxon>
        <taxon>Heterotrichida</taxon>
        <taxon>Stentoridae</taxon>
        <taxon>Stentor</taxon>
    </lineage>
</organism>
<gene>
    <name evidence="7" type="ORF">SteCoe_5349</name>
</gene>
<keyword evidence="4" id="KW-0862">Zinc</keyword>
<accession>A0A1R2CSN0</accession>
<dbReference type="GO" id="GO:0008270">
    <property type="term" value="F:zinc ion binding"/>
    <property type="evidence" value="ECO:0007669"/>
    <property type="project" value="UniProtKB-KW"/>
</dbReference>
<evidence type="ECO:0000256" key="3">
    <source>
        <dbReference type="ARBA" id="ARBA00022771"/>
    </source>
</evidence>
<dbReference type="PANTHER" id="PTHR24379">
    <property type="entry name" value="KRAB AND ZINC FINGER DOMAIN-CONTAINING"/>
    <property type="match status" value="1"/>
</dbReference>
<dbReference type="Gene3D" id="3.30.160.60">
    <property type="entry name" value="Classic Zinc Finger"/>
    <property type="match status" value="2"/>
</dbReference>
<dbReference type="EMBL" id="MPUH01000070">
    <property type="protein sequence ID" value="OMJ92029.1"/>
    <property type="molecule type" value="Genomic_DNA"/>
</dbReference>
<dbReference type="SMART" id="SM00355">
    <property type="entry name" value="ZnF_C2H2"/>
    <property type="match status" value="3"/>
</dbReference>
<dbReference type="PANTHER" id="PTHR24379:SF127">
    <property type="entry name" value="BLOODY FINGERS-RELATED"/>
    <property type="match status" value="1"/>
</dbReference>
<keyword evidence="2" id="KW-0677">Repeat</keyword>
<dbReference type="GO" id="GO:0000977">
    <property type="term" value="F:RNA polymerase II transcription regulatory region sequence-specific DNA binding"/>
    <property type="evidence" value="ECO:0007669"/>
    <property type="project" value="TreeGrafter"/>
</dbReference>
<dbReference type="AlphaFoldDB" id="A0A1R2CSN0"/>
<proteinExistence type="predicted"/>
<evidence type="ECO:0000256" key="1">
    <source>
        <dbReference type="ARBA" id="ARBA00022723"/>
    </source>
</evidence>
<dbReference type="Proteomes" id="UP000187209">
    <property type="component" value="Unassembled WGS sequence"/>
</dbReference>
<dbReference type="PROSITE" id="PS50157">
    <property type="entry name" value="ZINC_FINGER_C2H2_2"/>
    <property type="match status" value="1"/>
</dbReference>
<evidence type="ECO:0000256" key="5">
    <source>
        <dbReference type="PROSITE-ProRule" id="PRU00042"/>
    </source>
</evidence>
<feature type="domain" description="C2H2-type" evidence="6">
    <location>
        <begin position="57"/>
        <end position="85"/>
    </location>
</feature>
<dbReference type="InterPro" id="IPR036236">
    <property type="entry name" value="Znf_C2H2_sf"/>
</dbReference>
<name>A0A1R2CSN0_9CILI</name>
<evidence type="ECO:0000256" key="4">
    <source>
        <dbReference type="ARBA" id="ARBA00022833"/>
    </source>
</evidence>
<dbReference type="GO" id="GO:0005634">
    <property type="term" value="C:nucleus"/>
    <property type="evidence" value="ECO:0007669"/>
    <property type="project" value="TreeGrafter"/>
</dbReference>
<dbReference type="InterPro" id="IPR013087">
    <property type="entry name" value="Znf_C2H2_type"/>
</dbReference>
<reference evidence="7 8" key="1">
    <citation type="submission" date="2016-11" db="EMBL/GenBank/DDBJ databases">
        <title>The macronuclear genome of Stentor coeruleus: a giant cell with tiny introns.</title>
        <authorList>
            <person name="Slabodnick M."/>
            <person name="Ruby J.G."/>
            <person name="Reiff S.B."/>
            <person name="Swart E.C."/>
            <person name="Gosai S."/>
            <person name="Prabakaran S."/>
            <person name="Witkowska E."/>
            <person name="Larue G.E."/>
            <person name="Fisher S."/>
            <person name="Freeman R.M."/>
            <person name="Gunawardena J."/>
            <person name="Chu W."/>
            <person name="Stover N.A."/>
            <person name="Gregory B.D."/>
            <person name="Nowacki M."/>
            <person name="Derisi J."/>
            <person name="Roy S.W."/>
            <person name="Marshall W.F."/>
            <person name="Sood P."/>
        </authorList>
    </citation>
    <scope>NUCLEOTIDE SEQUENCE [LARGE SCALE GENOMIC DNA]</scope>
    <source>
        <strain evidence="7">WM001</strain>
    </source>
</reference>
<keyword evidence="8" id="KW-1185">Reference proteome</keyword>
<sequence length="148" mass="17377">MVDITVVLPKSPYQLPKPIDLKTSTCAYENQLCTCCLLMFQTEQDLQLHKTTEERRISCSLCSIKFLTSKGMRQHFGKKHEKSRPYRCNICYKKFRNVYASRIHKQQVHLHASRLSCSYCGKSVYNKYSLSRHLKVCNRYSKDIESLD</sequence>
<evidence type="ECO:0000313" key="8">
    <source>
        <dbReference type="Proteomes" id="UP000187209"/>
    </source>
</evidence>
<protein>
    <recommendedName>
        <fullName evidence="6">C2H2-type domain-containing protein</fullName>
    </recommendedName>
</protein>
<dbReference type="SUPFAM" id="SSF57667">
    <property type="entry name" value="beta-beta-alpha zinc fingers"/>
    <property type="match status" value="2"/>
</dbReference>
<dbReference type="OrthoDB" id="6061248at2759"/>
<evidence type="ECO:0000256" key="2">
    <source>
        <dbReference type="ARBA" id="ARBA00022737"/>
    </source>
</evidence>
<evidence type="ECO:0000259" key="6">
    <source>
        <dbReference type="PROSITE" id="PS50157"/>
    </source>
</evidence>